<evidence type="ECO:0000259" key="9">
    <source>
        <dbReference type="PROSITE" id="PS50042"/>
    </source>
</evidence>
<evidence type="ECO:0000256" key="1">
    <source>
        <dbReference type="ARBA" id="ARBA00004448"/>
    </source>
</evidence>
<dbReference type="eggNOG" id="KOG1113">
    <property type="taxonomic scope" value="Eukaryota"/>
</dbReference>
<dbReference type="GO" id="GO:0005509">
    <property type="term" value="F:calcium ion binding"/>
    <property type="evidence" value="ECO:0007669"/>
    <property type="project" value="InterPro"/>
</dbReference>
<protein>
    <submittedName>
        <fullName evidence="11">Mitochondrial carrier</fullName>
    </submittedName>
</protein>
<dbReference type="Pfam" id="PF00027">
    <property type="entry name" value="cNMP_binding"/>
    <property type="match status" value="2"/>
</dbReference>
<feature type="domain" description="Cyclic nucleotide-binding" evidence="9">
    <location>
        <begin position="435"/>
        <end position="537"/>
    </location>
</feature>
<dbReference type="InterPro" id="IPR023395">
    <property type="entry name" value="MCP_dom_sf"/>
</dbReference>
<dbReference type="Pfam" id="PF05708">
    <property type="entry name" value="Peptidase_C92"/>
    <property type="match status" value="1"/>
</dbReference>
<dbReference type="PROSITE" id="PS50042">
    <property type="entry name" value="CNMP_BINDING_3"/>
    <property type="match status" value="2"/>
</dbReference>
<dbReference type="InterPro" id="IPR011992">
    <property type="entry name" value="EF-hand-dom_pair"/>
</dbReference>
<dbReference type="CDD" id="cd00038">
    <property type="entry name" value="CAP_ED"/>
    <property type="match status" value="2"/>
</dbReference>
<dbReference type="GO" id="GO:0055085">
    <property type="term" value="P:transmembrane transport"/>
    <property type="evidence" value="ECO:0007669"/>
    <property type="project" value="InterPro"/>
</dbReference>
<dbReference type="PRINTS" id="PR00926">
    <property type="entry name" value="MITOCARRIER"/>
</dbReference>
<dbReference type="InterPro" id="IPR000595">
    <property type="entry name" value="cNMP-bd_dom"/>
</dbReference>
<feature type="domain" description="Cyclic nucleotide-binding" evidence="9">
    <location>
        <begin position="309"/>
        <end position="407"/>
    </location>
</feature>
<dbReference type="InterPro" id="IPR002067">
    <property type="entry name" value="MCP"/>
</dbReference>
<keyword evidence="12" id="KW-1185">Reference proteome</keyword>
<dbReference type="InterPro" id="IPR002048">
    <property type="entry name" value="EF_hand_dom"/>
</dbReference>
<evidence type="ECO:0000256" key="4">
    <source>
        <dbReference type="ARBA" id="ARBA00022737"/>
    </source>
</evidence>
<evidence type="ECO:0000313" key="11">
    <source>
        <dbReference type="EMBL" id="EME31348.1"/>
    </source>
</evidence>
<dbReference type="InterPro" id="IPR018247">
    <property type="entry name" value="EF_Hand_1_Ca_BS"/>
</dbReference>
<dbReference type="Gene3D" id="3.90.1720.10">
    <property type="entry name" value="endopeptidase domain like (from Nostoc punctiforme)"/>
    <property type="match status" value="1"/>
</dbReference>
<dbReference type="GeneID" id="17090000"/>
<dbReference type="RefSeq" id="XP_005707868.1">
    <property type="nucleotide sequence ID" value="XM_005707811.1"/>
</dbReference>
<dbReference type="SUPFAM" id="SSF47473">
    <property type="entry name" value="EF-hand"/>
    <property type="match status" value="1"/>
</dbReference>
<dbReference type="PROSITE" id="PS50920">
    <property type="entry name" value="SOLCAR"/>
    <property type="match status" value="3"/>
</dbReference>
<feature type="domain" description="EF-hand" evidence="10">
    <location>
        <begin position="655"/>
        <end position="690"/>
    </location>
</feature>
<dbReference type="PROSITE" id="PS00018">
    <property type="entry name" value="EF_HAND_1"/>
    <property type="match status" value="2"/>
</dbReference>
<evidence type="ECO:0000256" key="8">
    <source>
        <dbReference type="PROSITE-ProRule" id="PRU00282"/>
    </source>
</evidence>
<dbReference type="OrthoDB" id="270584at2759"/>
<sequence>MKDDNDSAVSLPPGLDSGDLVLFNRRCLSMSPYGALICGLSKLFSKSRWDHVGLIVRKEDGNLFLLEANLSGVKLRPLEERLKRSHSHEIAIRRLSIVRTEVFRGKLLDFVNRTINLPYETSTSSLLSTIIDPVDKQERERLHALLLEKKTQLNEIDLELKEGALTAFQRRSLQAERARVAGNLEALEARLNQVMKGKSPFEGKEDLNRVFCSELVAAAYQHLGLLDKYPPAGGYAPKDFSSEQVNPAALLLLKGAHLSDEIFVRGNEDATNKKPYPLIQSYSDLPPPPDSRLLIRDVLKRSPIDSMIVDEYRRSHFISSFRSKVVEAGEVIFHQGDYGDAFYVVESGRLDRFVSKDGGDSVLVSTIGPGTAFGLYGLMYNTTRAATIRAKERCLLWRMDRPTYERFAVDFANSKTLKTYIERRKLQRYVRSHFLFRHLDRISSQELASFFNVKFMPGEVIFEQGQPGDNFYIIKSGEVERLIKHPEDEKESVVGTLRPGQSFGELSLMFDSPRGSTTRAKTEVECWAISAENFQRLHLGSGANYLHRIFVQYASVDLNQNRYMTTDDLMRFAQVHRLDPKERDRLTFLLLALVTNNRRRDWDSSYKSNGLLRAGSPPMTNGPNSYLLGGVSLLEGRDILIDFWEFVRFDILINQPEVELEAAFRLVDRNNNGSIGLDEYQDFIIRYSRFDPDAMKLLEERHGTLRKLFGRNGNHVASFEEFSSVAYEILPQSLVEDIRKLSHYILQESTTTSKDTWEEQSSVEFVKEKFLKLSSLGSFPQFSWKENILIDPIHFIAATVASGLSRTVVAPFERLKILMQLQRVSGYTNEDAFIRSFSKTCSKMFVEDGIRGMFRGNGANVTRIIPVTLIQLSSLTALTKWYNMLKMNKDEEHNATLSSWETLLLAGTAGSIATVAVYPLDLMHTLLSIQNRRYHPYNGIYDGVCKIYHSQGIRGLYRGIWPSIFGVFPYVGLSFVVYETCRPWLPSQNDDYGKPLKSATILMGGVASFAGQVVSYPMDTCRRYIQVECTSGSPYSIWNVMRSLYQQGGMRRFYRGFLPNSLKILPGAAVSFFAYEYCRNFVSEISKIHSIVSQSGKTGAG</sequence>
<dbReference type="InterPro" id="IPR018108">
    <property type="entry name" value="MCP_transmembrane"/>
</dbReference>
<name>M2Y5W0_GALSU</name>
<dbReference type="InterPro" id="IPR038765">
    <property type="entry name" value="Papain-like_cys_pep_sf"/>
</dbReference>
<dbReference type="Pfam" id="PF00153">
    <property type="entry name" value="Mito_carr"/>
    <property type="match status" value="3"/>
</dbReference>
<dbReference type="eggNOG" id="KOG0752">
    <property type="taxonomic scope" value="Eukaryota"/>
</dbReference>
<dbReference type="Proteomes" id="UP000030680">
    <property type="component" value="Unassembled WGS sequence"/>
</dbReference>
<dbReference type="AlphaFoldDB" id="M2Y5W0"/>
<dbReference type="Gene3D" id="2.60.120.10">
    <property type="entry name" value="Jelly Rolls"/>
    <property type="match status" value="2"/>
</dbReference>
<dbReference type="PANTHER" id="PTHR24089">
    <property type="entry name" value="SOLUTE CARRIER FAMILY 25"/>
    <property type="match status" value="1"/>
</dbReference>
<evidence type="ECO:0000256" key="3">
    <source>
        <dbReference type="ARBA" id="ARBA00022692"/>
    </source>
</evidence>
<keyword evidence="2" id="KW-0813">Transport</keyword>
<dbReference type="SUPFAM" id="SSF51206">
    <property type="entry name" value="cAMP-binding domain-like"/>
    <property type="match status" value="2"/>
</dbReference>
<evidence type="ECO:0000313" key="12">
    <source>
        <dbReference type="Proteomes" id="UP000030680"/>
    </source>
</evidence>
<feature type="repeat" description="Solcar" evidence="8">
    <location>
        <begin position="999"/>
        <end position="1081"/>
    </location>
</feature>
<dbReference type="OMA" id="ELMFMEA"/>
<reference evidence="12" key="1">
    <citation type="journal article" date="2013" name="Science">
        <title>Gene transfer from bacteria and archaea facilitated evolution of an extremophilic eukaryote.</title>
        <authorList>
            <person name="Schonknecht G."/>
            <person name="Chen W.H."/>
            <person name="Ternes C.M."/>
            <person name="Barbier G.G."/>
            <person name="Shrestha R.P."/>
            <person name="Stanke M."/>
            <person name="Brautigam A."/>
            <person name="Baker B.J."/>
            <person name="Banfield J.F."/>
            <person name="Garavito R.M."/>
            <person name="Carr K."/>
            <person name="Wilkerson C."/>
            <person name="Rensing S.A."/>
            <person name="Gagneul D."/>
            <person name="Dickenson N.E."/>
            <person name="Oesterhelt C."/>
            <person name="Lercher M.J."/>
            <person name="Weber A.P."/>
        </authorList>
    </citation>
    <scope>NUCLEOTIDE SEQUENCE [LARGE SCALE GENOMIC DNA]</scope>
    <source>
        <strain evidence="12">074W</strain>
    </source>
</reference>
<evidence type="ECO:0000259" key="10">
    <source>
        <dbReference type="PROSITE" id="PS50222"/>
    </source>
</evidence>
<dbReference type="SUPFAM" id="SSF54001">
    <property type="entry name" value="Cysteine proteinases"/>
    <property type="match status" value="1"/>
</dbReference>
<dbReference type="STRING" id="130081.M2Y5W0"/>
<dbReference type="InterPro" id="IPR024453">
    <property type="entry name" value="Peptidase_C92"/>
</dbReference>
<keyword evidence="4" id="KW-0677">Repeat</keyword>
<accession>M2Y5W0</accession>
<dbReference type="PROSITE" id="PS50222">
    <property type="entry name" value="EF_HAND_2"/>
    <property type="match status" value="1"/>
</dbReference>
<dbReference type="Gene3D" id="1.50.40.10">
    <property type="entry name" value="Mitochondrial carrier domain"/>
    <property type="match status" value="1"/>
</dbReference>
<evidence type="ECO:0000256" key="6">
    <source>
        <dbReference type="ARBA" id="ARBA00022989"/>
    </source>
</evidence>
<keyword evidence="5" id="KW-0106">Calcium</keyword>
<proteinExistence type="predicted"/>
<dbReference type="EMBL" id="KB454492">
    <property type="protein sequence ID" value="EME31348.1"/>
    <property type="molecule type" value="Genomic_DNA"/>
</dbReference>
<organism evidence="11 12">
    <name type="scientific">Galdieria sulphuraria</name>
    <name type="common">Red alga</name>
    <dbReference type="NCBI Taxonomy" id="130081"/>
    <lineage>
        <taxon>Eukaryota</taxon>
        <taxon>Rhodophyta</taxon>
        <taxon>Bangiophyceae</taxon>
        <taxon>Galdieriales</taxon>
        <taxon>Galdieriaceae</taxon>
        <taxon>Galdieria</taxon>
    </lineage>
</organism>
<dbReference type="Gramene" id="EME31348">
    <property type="protein sequence ID" value="EME31348"/>
    <property type="gene ID" value="Gasu_13170"/>
</dbReference>
<dbReference type="SMART" id="SM00100">
    <property type="entry name" value="cNMP"/>
    <property type="match status" value="2"/>
</dbReference>
<dbReference type="InterPro" id="IPR018490">
    <property type="entry name" value="cNMP-bd_dom_sf"/>
</dbReference>
<keyword evidence="6" id="KW-1133">Transmembrane helix</keyword>
<keyword evidence="7 8" id="KW-0472">Membrane</keyword>
<comment type="subcellular location">
    <subcellularLocation>
        <location evidence="1">Mitochondrion inner membrane</location>
        <topology evidence="1">Multi-pass membrane protein</topology>
    </subcellularLocation>
</comment>
<dbReference type="InterPro" id="IPR014710">
    <property type="entry name" value="RmlC-like_jellyroll"/>
</dbReference>
<evidence type="ECO:0000256" key="2">
    <source>
        <dbReference type="ARBA" id="ARBA00022448"/>
    </source>
</evidence>
<dbReference type="GO" id="GO:0005743">
    <property type="term" value="C:mitochondrial inner membrane"/>
    <property type="evidence" value="ECO:0007669"/>
    <property type="project" value="UniProtKB-SubCell"/>
</dbReference>
<feature type="repeat" description="Solcar" evidence="8">
    <location>
        <begin position="789"/>
        <end position="881"/>
    </location>
</feature>
<feature type="repeat" description="Solcar" evidence="8">
    <location>
        <begin position="901"/>
        <end position="984"/>
    </location>
</feature>
<keyword evidence="3 8" id="KW-0812">Transmembrane</keyword>
<gene>
    <name evidence="11" type="ORF">Gasu_13170</name>
</gene>
<dbReference type="CDD" id="cd00051">
    <property type="entry name" value="EFh"/>
    <property type="match status" value="1"/>
</dbReference>
<evidence type="ECO:0000256" key="5">
    <source>
        <dbReference type="ARBA" id="ARBA00022837"/>
    </source>
</evidence>
<dbReference type="Gene3D" id="1.10.238.10">
    <property type="entry name" value="EF-hand"/>
    <property type="match status" value="1"/>
</dbReference>
<dbReference type="SMART" id="SM00054">
    <property type="entry name" value="EFh"/>
    <property type="match status" value="1"/>
</dbReference>
<evidence type="ECO:0000256" key="7">
    <source>
        <dbReference type="ARBA" id="ARBA00023136"/>
    </source>
</evidence>
<dbReference type="SUPFAM" id="SSF103506">
    <property type="entry name" value="Mitochondrial carrier"/>
    <property type="match status" value="1"/>
</dbReference>
<dbReference type="KEGG" id="gsl:Gasu_13170"/>